<comment type="caution">
    <text evidence="1">The sequence shown here is derived from an EMBL/GenBank/DDBJ whole genome shotgun (WGS) entry which is preliminary data.</text>
</comment>
<evidence type="ECO:0000313" key="2">
    <source>
        <dbReference type="Proteomes" id="UP001497382"/>
    </source>
</evidence>
<sequence>MHPLHTTFVYGPPPDIVHEGHGLENRGGRLYTNTPAKPQPTEPAHVLNEDL</sequence>
<reference evidence="1 2" key="1">
    <citation type="submission" date="2024-04" db="EMBL/GenBank/DDBJ databases">
        <authorList>
            <person name="Rising A."/>
            <person name="Reimegard J."/>
            <person name="Sonavane S."/>
            <person name="Akerstrom W."/>
            <person name="Nylinder S."/>
            <person name="Hedman E."/>
            <person name="Kallberg Y."/>
        </authorList>
    </citation>
    <scope>NUCLEOTIDE SEQUENCE [LARGE SCALE GENOMIC DNA]</scope>
</reference>
<keyword evidence="2" id="KW-1185">Reference proteome</keyword>
<gene>
    <name evidence="1" type="ORF">LARSCL_LOCUS3182</name>
</gene>
<dbReference type="Proteomes" id="UP001497382">
    <property type="component" value="Unassembled WGS sequence"/>
</dbReference>
<feature type="non-terminal residue" evidence="1">
    <location>
        <position position="51"/>
    </location>
</feature>
<proteinExistence type="predicted"/>
<organism evidence="1 2">
    <name type="scientific">Larinioides sclopetarius</name>
    <dbReference type="NCBI Taxonomy" id="280406"/>
    <lineage>
        <taxon>Eukaryota</taxon>
        <taxon>Metazoa</taxon>
        <taxon>Ecdysozoa</taxon>
        <taxon>Arthropoda</taxon>
        <taxon>Chelicerata</taxon>
        <taxon>Arachnida</taxon>
        <taxon>Araneae</taxon>
        <taxon>Araneomorphae</taxon>
        <taxon>Entelegynae</taxon>
        <taxon>Araneoidea</taxon>
        <taxon>Araneidae</taxon>
        <taxon>Larinioides</taxon>
    </lineage>
</organism>
<accession>A0AAV1Z4U8</accession>
<protein>
    <submittedName>
        <fullName evidence="1">Uncharacterized protein</fullName>
    </submittedName>
</protein>
<dbReference type="EMBL" id="CAXIEN010000024">
    <property type="protein sequence ID" value="CAL1266590.1"/>
    <property type="molecule type" value="Genomic_DNA"/>
</dbReference>
<dbReference type="AlphaFoldDB" id="A0AAV1Z4U8"/>
<evidence type="ECO:0000313" key="1">
    <source>
        <dbReference type="EMBL" id="CAL1266590.1"/>
    </source>
</evidence>
<name>A0AAV1Z4U8_9ARAC</name>